<keyword evidence="2" id="KW-0596">Phosphopantetheine</keyword>
<comment type="catalytic activity">
    <reaction evidence="37">
        <text>(2E)-dodecenoyl-[ACP] + NADPH + H(+) = dodecanoyl-[ACP] + NADP(+)</text>
        <dbReference type="Rhea" id="RHEA:41880"/>
        <dbReference type="Rhea" id="RHEA-COMP:9643"/>
        <dbReference type="Rhea" id="RHEA-COMP:9644"/>
        <dbReference type="ChEBI" id="CHEBI:15378"/>
        <dbReference type="ChEBI" id="CHEBI:57783"/>
        <dbReference type="ChEBI" id="CHEBI:58349"/>
        <dbReference type="ChEBI" id="CHEBI:65264"/>
        <dbReference type="ChEBI" id="CHEBI:78472"/>
    </reaction>
    <physiologicalReaction direction="left-to-right" evidence="37">
        <dbReference type="Rhea" id="RHEA:41881"/>
    </physiologicalReaction>
</comment>
<evidence type="ECO:0000256" key="42">
    <source>
        <dbReference type="ARBA" id="ARBA00048650"/>
    </source>
</evidence>
<comment type="catalytic activity">
    <reaction evidence="34">
        <text>3-oxobutanoyl-[ACP] + NADPH + H(+) = (3R)-hydroxybutanoyl-[ACP] + NADP(+)</text>
        <dbReference type="Rhea" id="RHEA:41804"/>
        <dbReference type="Rhea" id="RHEA-COMP:9625"/>
        <dbReference type="Rhea" id="RHEA-COMP:9626"/>
        <dbReference type="ChEBI" id="CHEBI:15378"/>
        <dbReference type="ChEBI" id="CHEBI:57783"/>
        <dbReference type="ChEBI" id="CHEBI:58349"/>
        <dbReference type="ChEBI" id="CHEBI:78450"/>
        <dbReference type="ChEBI" id="CHEBI:78451"/>
    </reaction>
    <physiologicalReaction direction="left-to-right" evidence="34">
        <dbReference type="Rhea" id="RHEA:41805"/>
    </physiologicalReaction>
</comment>
<dbReference type="InterPro" id="IPR011032">
    <property type="entry name" value="GroES-like_sf"/>
</dbReference>
<comment type="catalytic activity">
    <reaction evidence="28">
        <text>3-oxodecanoyl-[ACP] + NADPH + H(+) = (3R)-hydroxydecanoyl-[ACP] + NADP(+)</text>
        <dbReference type="Rhea" id="RHEA:41856"/>
        <dbReference type="Rhea" id="RHEA-COMP:9637"/>
        <dbReference type="Rhea" id="RHEA-COMP:9638"/>
        <dbReference type="ChEBI" id="CHEBI:15378"/>
        <dbReference type="ChEBI" id="CHEBI:57783"/>
        <dbReference type="ChEBI" id="CHEBI:58349"/>
        <dbReference type="ChEBI" id="CHEBI:78464"/>
        <dbReference type="ChEBI" id="CHEBI:78466"/>
    </reaction>
    <physiologicalReaction direction="left-to-right" evidence="28">
        <dbReference type="Rhea" id="RHEA:41857"/>
    </physiologicalReaction>
</comment>
<dbReference type="SMART" id="SM00825">
    <property type="entry name" value="PKS_KS"/>
    <property type="match status" value="1"/>
</dbReference>
<dbReference type="EMBL" id="JANEYF010001920">
    <property type="protein sequence ID" value="KAJ8954469.1"/>
    <property type="molecule type" value="Genomic_DNA"/>
</dbReference>
<dbReference type="Gene3D" id="3.40.366.10">
    <property type="entry name" value="Malonyl-Coenzyme A Acyl Carrier Protein, domain 2"/>
    <property type="match status" value="1"/>
</dbReference>
<evidence type="ECO:0000256" key="35">
    <source>
        <dbReference type="ARBA" id="ARBA00047961"/>
    </source>
</evidence>
<dbReference type="InterPro" id="IPR049391">
    <property type="entry name" value="FAS_pseudo-KR"/>
</dbReference>
<dbReference type="PANTHER" id="PTHR43775:SF7">
    <property type="entry name" value="FATTY ACID SYNTHASE"/>
    <property type="match status" value="1"/>
</dbReference>
<evidence type="ECO:0000256" key="16">
    <source>
        <dbReference type="ARBA" id="ARBA00023351"/>
    </source>
</evidence>
<comment type="catalytic activity">
    <reaction evidence="48">
        <text>(2E)-tetradecenoyl-[ACP] + NADPH + H(+) = tetradecanoyl-[ACP] + NADP(+)</text>
        <dbReference type="Rhea" id="RHEA:41896"/>
        <dbReference type="Rhea" id="RHEA-COMP:9647"/>
        <dbReference type="Rhea" id="RHEA-COMP:9648"/>
        <dbReference type="ChEBI" id="CHEBI:15378"/>
        <dbReference type="ChEBI" id="CHEBI:57783"/>
        <dbReference type="ChEBI" id="CHEBI:58349"/>
        <dbReference type="ChEBI" id="CHEBI:78475"/>
        <dbReference type="ChEBI" id="CHEBI:78477"/>
    </reaction>
    <physiologicalReaction direction="left-to-right" evidence="48">
        <dbReference type="Rhea" id="RHEA:41897"/>
    </physiologicalReaction>
</comment>
<dbReference type="Gene3D" id="3.40.50.1820">
    <property type="entry name" value="alpha/beta hydrolase"/>
    <property type="match status" value="1"/>
</dbReference>
<evidence type="ECO:0000313" key="59">
    <source>
        <dbReference type="Proteomes" id="UP001162156"/>
    </source>
</evidence>
<keyword evidence="59" id="KW-1185">Reference proteome</keyword>
<dbReference type="SUPFAM" id="SSF53474">
    <property type="entry name" value="alpha/beta-Hydrolases"/>
    <property type="match status" value="1"/>
</dbReference>
<feature type="domain" description="Ketosynthase family 3 (KS3)" evidence="56">
    <location>
        <begin position="4"/>
        <end position="383"/>
    </location>
</feature>
<dbReference type="Pfam" id="PF21089">
    <property type="entry name" value="PKS_DH_N"/>
    <property type="match status" value="1"/>
</dbReference>
<dbReference type="Gene3D" id="3.40.47.10">
    <property type="match status" value="1"/>
</dbReference>
<dbReference type="Pfam" id="PF08659">
    <property type="entry name" value="KR"/>
    <property type="match status" value="1"/>
</dbReference>
<evidence type="ECO:0000256" key="9">
    <source>
        <dbReference type="ARBA" id="ARBA00022898"/>
    </source>
</evidence>
<comment type="catalytic activity">
    <reaction evidence="16">
        <text>(3R)-hydroxydodecanoyl-[ACP] = (2E)-dodecenoyl-[ACP] + H2O</text>
        <dbReference type="Rhea" id="RHEA:41876"/>
        <dbReference type="Rhea" id="RHEA-COMP:9642"/>
        <dbReference type="Rhea" id="RHEA-COMP:9643"/>
        <dbReference type="ChEBI" id="CHEBI:15377"/>
        <dbReference type="ChEBI" id="CHEBI:78470"/>
        <dbReference type="ChEBI" id="CHEBI:78472"/>
    </reaction>
    <physiologicalReaction direction="left-to-right" evidence="16">
        <dbReference type="Rhea" id="RHEA:41877"/>
    </physiologicalReaction>
</comment>
<evidence type="ECO:0000256" key="19">
    <source>
        <dbReference type="ARBA" id="ARBA00023394"/>
    </source>
</evidence>
<dbReference type="GO" id="GO:0004313">
    <property type="term" value="F:[acyl-carrier-protein] S-acetyltransferase activity"/>
    <property type="evidence" value="ECO:0007669"/>
    <property type="project" value="UniProtKB-EC"/>
</dbReference>
<comment type="catalytic activity">
    <reaction evidence="53">
        <text>(2E)-decenoyl-[ACP] + NADPH + H(+) = decanoyl-[ACP] + NADP(+)</text>
        <dbReference type="Rhea" id="RHEA:41864"/>
        <dbReference type="Rhea" id="RHEA-COMP:9639"/>
        <dbReference type="Rhea" id="RHEA-COMP:9640"/>
        <dbReference type="ChEBI" id="CHEBI:15378"/>
        <dbReference type="ChEBI" id="CHEBI:57783"/>
        <dbReference type="ChEBI" id="CHEBI:58349"/>
        <dbReference type="ChEBI" id="CHEBI:78467"/>
        <dbReference type="ChEBI" id="CHEBI:78468"/>
    </reaction>
    <physiologicalReaction direction="left-to-right" evidence="53">
        <dbReference type="Rhea" id="RHEA:41865"/>
    </physiologicalReaction>
</comment>
<keyword evidence="5" id="KW-0808">Transferase</keyword>
<dbReference type="GO" id="GO:0019171">
    <property type="term" value="F:(3R)-hydroxyacyl-[acyl-carrier-protein] dehydratase activity"/>
    <property type="evidence" value="ECO:0007669"/>
    <property type="project" value="UniProtKB-EC"/>
</dbReference>
<accession>A0AAV8YUY3</accession>
<comment type="catalytic activity">
    <reaction evidence="20">
        <text>(3R)-hydroxytetradecanoyl-[ACP] = (2E)-tetradecenoyl-[ACP] + H2O</text>
        <dbReference type="Rhea" id="RHEA:41892"/>
        <dbReference type="Rhea" id="RHEA-COMP:9646"/>
        <dbReference type="Rhea" id="RHEA-COMP:9647"/>
        <dbReference type="ChEBI" id="CHEBI:15377"/>
        <dbReference type="ChEBI" id="CHEBI:78474"/>
        <dbReference type="ChEBI" id="CHEBI:78475"/>
    </reaction>
    <physiologicalReaction direction="left-to-right" evidence="20">
        <dbReference type="Rhea" id="RHEA:41893"/>
    </physiologicalReaction>
</comment>
<evidence type="ECO:0000256" key="25">
    <source>
        <dbReference type="ARBA" id="ARBA00047300"/>
    </source>
</evidence>
<dbReference type="InterPro" id="IPR013968">
    <property type="entry name" value="PKS_KR"/>
</dbReference>
<dbReference type="InterPro" id="IPR049900">
    <property type="entry name" value="PKS_mFAS_DH"/>
</dbReference>
<dbReference type="PROSITE" id="PS00606">
    <property type="entry name" value="KS3_1"/>
    <property type="match status" value="1"/>
</dbReference>
<dbReference type="Gene3D" id="1.10.1200.10">
    <property type="entry name" value="ACP-like"/>
    <property type="match status" value="1"/>
</dbReference>
<evidence type="ECO:0000256" key="12">
    <source>
        <dbReference type="ARBA" id="ARBA00023098"/>
    </source>
</evidence>
<dbReference type="Pfam" id="PF00109">
    <property type="entry name" value="ketoacyl-synt"/>
    <property type="match status" value="1"/>
</dbReference>
<dbReference type="InterPro" id="IPR001031">
    <property type="entry name" value="Thioesterase"/>
</dbReference>
<feature type="active site" description="Proton acceptor; for dehydratase activity" evidence="55">
    <location>
        <position position="766"/>
    </location>
</feature>
<evidence type="ECO:0000256" key="4">
    <source>
        <dbReference type="ARBA" id="ARBA00022553"/>
    </source>
</evidence>
<evidence type="ECO:0000256" key="18">
    <source>
        <dbReference type="ARBA" id="ARBA00023388"/>
    </source>
</evidence>
<dbReference type="Proteomes" id="UP001162156">
    <property type="component" value="Unassembled WGS sequence"/>
</dbReference>
<dbReference type="InterPro" id="IPR020843">
    <property type="entry name" value="ER"/>
</dbReference>
<evidence type="ECO:0000256" key="1">
    <source>
        <dbReference type="ARBA" id="ARBA00005189"/>
    </source>
</evidence>
<dbReference type="CDD" id="cd05195">
    <property type="entry name" value="enoyl_red"/>
    <property type="match status" value="1"/>
</dbReference>
<protein>
    <submittedName>
        <fullName evidence="58">Uncharacterized protein</fullName>
    </submittedName>
</protein>
<comment type="catalytic activity">
    <reaction evidence="21">
        <text>(3R)-hydroxyoctadecanoyl-[ACP] = (2E)-octadecenoyl-[ACP] + H2O</text>
        <dbReference type="Rhea" id="RHEA:41924"/>
        <dbReference type="Rhea" id="RHEA-COMP:9654"/>
        <dbReference type="Rhea" id="RHEA-COMP:9655"/>
        <dbReference type="ChEBI" id="CHEBI:15377"/>
        <dbReference type="ChEBI" id="CHEBI:78488"/>
        <dbReference type="ChEBI" id="CHEBI:78489"/>
    </reaction>
    <physiologicalReaction direction="left-to-right" evidence="21">
        <dbReference type="Rhea" id="RHEA:41925"/>
    </physiologicalReaction>
</comment>
<comment type="catalytic activity">
    <reaction evidence="52">
        <text>butanoyl-[ACP] + malonyl-[ACP] + H(+) = 3-oxohexanoyl-[ACP] + holo-[ACP] + CO2</text>
        <dbReference type="Rhea" id="RHEA:41820"/>
        <dbReference type="Rhea" id="RHEA-COMP:9623"/>
        <dbReference type="Rhea" id="RHEA-COMP:9628"/>
        <dbReference type="Rhea" id="RHEA-COMP:9629"/>
        <dbReference type="Rhea" id="RHEA-COMP:9685"/>
        <dbReference type="ChEBI" id="CHEBI:15378"/>
        <dbReference type="ChEBI" id="CHEBI:16526"/>
        <dbReference type="ChEBI" id="CHEBI:64479"/>
        <dbReference type="ChEBI" id="CHEBI:78449"/>
        <dbReference type="ChEBI" id="CHEBI:78454"/>
        <dbReference type="ChEBI" id="CHEBI:78456"/>
    </reaction>
    <physiologicalReaction direction="left-to-right" evidence="52">
        <dbReference type="Rhea" id="RHEA:41821"/>
    </physiologicalReaction>
</comment>
<evidence type="ECO:0000256" key="49">
    <source>
        <dbReference type="ARBA" id="ARBA00049263"/>
    </source>
</evidence>
<evidence type="ECO:0000256" key="50">
    <source>
        <dbReference type="ARBA" id="ARBA00049414"/>
    </source>
</evidence>
<comment type="catalytic activity">
    <reaction evidence="46">
        <text>(2E)-octadecenoyl-[ACP] + NADPH + H(+) = octadecanoyl-[ACP] + NADP(+)</text>
        <dbReference type="Rhea" id="RHEA:41928"/>
        <dbReference type="Rhea" id="RHEA-COMP:9655"/>
        <dbReference type="Rhea" id="RHEA-COMP:9656"/>
        <dbReference type="ChEBI" id="CHEBI:15378"/>
        <dbReference type="ChEBI" id="CHEBI:57783"/>
        <dbReference type="ChEBI" id="CHEBI:58349"/>
        <dbReference type="ChEBI" id="CHEBI:78489"/>
        <dbReference type="ChEBI" id="CHEBI:78495"/>
    </reaction>
    <physiologicalReaction direction="left-to-right" evidence="46">
        <dbReference type="Rhea" id="RHEA:41929"/>
    </physiologicalReaction>
</comment>
<evidence type="ECO:0000313" key="58">
    <source>
        <dbReference type="EMBL" id="KAJ8954469.1"/>
    </source>
</evidence>
<evidence type="ECO:0000259" key="57">
    <source>
        <dbReference type="PROSITE" id="PS52019"/>
    </source>
</evidence>
<evidence type="ECO:0000256" key="54">
    <source>
        <dbReference type="ARBA" id="ARBA00049533"/>
    </source>
</evidence>
<evidence type="ECO:0000256" key="10">
    <source>
        <dbReference type="ARBA" id="ARBA00022990"/>
    </source>
</evidence>
<keyword evidence="12" id="KW-0443">Lipid metabolism</keyword>
<dbReference type="InterPro" id="IPR013149">
    <property type="entry name" value="ADH-like_C"/>
</dbReference>
<dbReference type="GO" id="GO:0016297">
    <property type="term" value="F:fatty acyl-[ACP] hydrolase activity"/>
    <property type="evidence" value="ECO:0007669"/>
    <property type="project" value="UniProtKB-EC"/>
</dbReference>
<evidence type="ECO:0000256" key="38">
    <source>
        <dbReference type="ARBA" id="ARBA00048289"/>
    </source>
</evidence>
<comment type="catalytic activity">
    <reaction evidence="33">
        <text>(2E)-hexenoyl-[ACP] + NADPH + H(+) = hexanoyl-[ACP] + NADP(+)</text>
        <dbReference type="Rhea" id="RHEA:41832"/>
        <dbReference type="Rhea" id="RHEA-COMP:9631"/>
        <dbReference type="Rhea" id="RHEA-COMP:9632"/>
        <dbReference type="ChEBI" id="CHEBI:15378"/>
        <dbReference type="ChEBI" id="CHEBI:57783"/>
        <dbReference type="ChEBI" id="CHEBI:58349"/>
        <dbReference type="ChEBI" id="CHEBI:78458"/>
        <dbReference type="ChEBI" id="CHEBI:78459"/>
    </reaction>
    <physiologicalReaction direction="left-to-right" evidence="33">
        <dbReference type="Rhea" id="RHEA:41833"/>
    </physiologicalReaction>
</comment>
<dbReference type="GO" id="GO:0006633">
    <property type="term" value="P:fatty acid biosynthetic process"/>
    <property type="evidence" value="ECO:0007669"/>
    <property type="project" value="UniProtKB-KW"/>
</dbReference>
<comment type="function">
    <text evidence="24">Fatty acid synthetase is a multifunctional enzyme that catalyzes the de novo biosynthesis of long-chain saturated fatty acids starting from acetyl-CoA and malonyl-CoA in the presence of NADPH. This multifunctional protein contains 7 catalytic activities and a site for the binding of the prosthetic group 4'-phosphopantetheine of the acyl carrier protein ([ACP]) domain.</text>
</comment>
<comment type="catalytic activity">
    <reaction evidence="51">
        <text>3-oxooctanoyl-[ACP] + NADPH + H(+) = (3R)-hydroxyoctanoyl-[ACP] + NADP(+)</text>
        <dbReference type="Rhea" id="RHEA:41840"/>
        <dbReference type="Rhea" id="RHEA-COMP:9633"/>
        <dbReference type="Rhea" id="RHEA-COMP:9634"/>
        <dbReference type="ChEBI" id="CHEBI:15378"/>
        <dbReference type="ChEBI" id="CHEBI:57783"/>
        <dbReference type="ChEBI" id="CHEBI:58349"/>
        <dbReference type="ChEBI" id="CHEBI:78460"/>
        <dbReference type="ChEBI" id="CHEBI:78461"/>
    </reaction>
    <physiologicalReaction direction="left-to-right" evidence="51">
        <dbReference type="Rhea" id="RHEA:41841"/>
    </physiologicalReaction>
</comment>
<evidence type="ECO:0000256" key="33">
    <source>
        <dbReference type="ARBA" id="ARBA00047897"/>
    </source>
</evidence>
<dbReference type="Gene3D" id="3.30.70.3290">
    <property type="match status" value="1"/>
</dbReference>
<comment type="catalytic activity">
    <reaction evidence="15">
        <text>(3R)-hydroxyoctanoyl-[ACP] = (2E)-octenoyl-[ACP] + H2O</text>
        <dbReference type="Rhea" id="RHEA:41844"/>
        <dbReference type="Rhea" id="RHEA-COMP:9634"/>
        <dbReference type="Rhea" id="RHEA-COMP:9635"/>
        <dbReference type="ChEBI" id="CHEBI:15377"/>
        <dbReference type="ChEBI" id="CHEBI:78461"/>
        <dbReference type="ChEBI" id="CHEBI:78462"/>
    </reaction>
    <physiologicalReaction direction="left-to-right" evidence="15">
        <dbReference type="Rhea" id="RHEA:41845"/>
    </physiologicalReaction>
</comment>
<evidence type="ECO:0000256" key="30">
    <source>
        <dbReference type="ARBA" id="ARBA00047500"/>
    </source>
</evidence>
<dbReference type="SUPFAM" id="SSF53901">
    <property type="entry name" value="Thiolase-like"/>
    <property type="match status" value="1"/>
</dbReference>
<dbReference type="InterPro" id="IPR018201">
    <property type="entry name" value="Ketoacyl_synth_AS"/>
</dbReference>
<evidence type="ECO:0000256" key="41">
    <source>
        <dbReference type="ARBA" id="ARBA00048571"/>
    </source>
</evidence>
<evidence type="ECO:0000256" key="52">
    <source>
        <dbReference type="ARBA" id="ARBA00049449"/>
    </source>
</evidence>
<comment type="catalytic activity">
    <reaction evidence="47">
        <text>decanoyl-[ACP] + malonyl-[ACP] + H(+) = 3-oxododecanoyl-[ACP] + holo-[ACP] + CO2</text>
        <dbReference type="Rhea" id="RHEA:41868"/>
        <dbReference type="Rhea" id="RHEA-COMP:9623"/>
        <dbReference type="Rhea" id="RHEA-COMP:9640"/>
        <dbReference type="Rhea" id="RHEA-COMP:9641"/>
        <dbReference type="Rhea" id="RHEA-COMP:9685"/>
        <dbReference type="ChEBI" id="CHEBI:15378"/>
        <dbReference type="ChEBI" id="CHEBI:16526"/>
        <dbReference type="ChEBI" id="CHEBI:64479"/>
        <dbReference type="ChEBI" id="CHEBI:78449"/>
        <dbReference type="ChEBI" id="CHEBI:78468"/>
        <dbReference type="ChEBI" id="CHEBI:78469"/>
    </reaction>
    <physiologicalReaction direction="left-to-right" evidence="47">
        <dbReference type="Rhea" id="RHEA:41869"/>
    </physiologicalReaction>
</comment>
<evidence type="ECO:0000256" key="28">
    <source>
        <dbReference type="ARBA" id="ARBA00047440"/>
    </source>
</evidence>
<comment type="catalytic activity">
    <reaction evidence="44">
        <text>hexadecanoyl-[ACP] + H2O = hexadecanoate + holo-[ACP] + H(+)</text>
        <dbReference type="Rhea" id="RHEA:41932"/>
        <dbReference type="Rhea" id="RHEA-COMP:9652"/>
        <dbReference type="Rhea" id="RHEA-COMP:9685"/>
        <dbReference type="ChEBI" id="CHEBI:7896"/>
        <dbReference type="ChEBI" id="CHEBI:15377"/>
        <dbReference type="ChEBI" id="CHEBI:15378"/>
        <dbReference type="ChEBI" id="CHEBI:64479"/>
        <dbReference type="ChEBI" id="CHEBI:78483"/>
        <dbReference type="EC" id="3.1.2.14"/>
    </reaction>
    <physiologicalReaction direction="left-to-right" evidence="44">
        <dbReference type="Rhea" id="RHEA:41933"/>
    </physiologicalReaction>
</comment>
<evidence type="ECO:0000256" key="26">
    <source>
        <dbReference type="ARBA" id="ARBA00047394"/>
    </source>
</evidence>
<comment type="catalytic activity">
    <reaction evidence="45">
        <text>3-oxotetradecanoyl-[ACP] + NADPH + H(+) = (3R)-hydroxytetradecanoyl-[ACP] + NADP(+)</text>
        <dbReference type="Rhea" id="RHEA:41888"/>
        <dbReference type="Rhea" id="RHEA-COMP:9645"/>
        <dbReference type="Rhea" id="RHEA-COMP:9646"/>
        <dbReference type="ChEBI" id="CHEBI:15378"/>
        <dbReference type="ChEBI" id="CHEBI:57783"/>
        <dbReference type="ChEBI" id="CHEBI:58349"/>
        <dbReference type="ChEBI" id="CHEBI:78473"/>
        <dbReference type="ChEBI" id="CHEBI:78474"/>
    </reaction>
    <physiologicalReaction direction="left-to-right" evidence="45">
        <dbReference type="Rhea" id="RHEA:41889"/>
    </physiologicalReaction>
</comment>
<comment type="pathway">
    <text evidence="1">Lipid metabolism.</text>
</comment>
<dbReference type="InterPro" id="IPR001227">
    <property type="entry name" value="Ac_transferase_dom_sf"/>
</dbReference>
<comment type="catalytic activity">
    <reaction evidence="18">
        <text>(3R)-hydroxydecanoyl-[ACP] = (2E)-decenoyl-[ACP] + H2O</text>
        <dbReference type="Rhea" id="RHEA:41860"/>
        <dbReference type="Rhea" id="RHEA-COMP:9638"/>
        <dbReference type="Rhea" id="RHEA-COMP:9639"/>
        <dbReference type="ChEBI" id="CHEBI:15377"/>
        <dbReference type="ChEBI" id="CHEBI:78466"/>
        <dbReference type="ChEBI" id="CHEBI:78467"/>
    </reaction>
    <physiologicalReaction direction="left-to-right" evidence="18">
        <dbReference type="Rhea" id="RHEA:41861"/>
    </physiologicalReaction>
</comment>
<dbReference type="FunFam" id="3.40.50.720:FF:000209">
    <property type="entry name" value="Polyketide synthase Pks12"/>
    <property type="match status" value="1"/>
</dbReference>
<evidence type="ECO:0000256" key="43">
    <source>
        <dbReference type="ARBA" id="ARBA00048691"/>
    </source>
</evidence>
<dbReference type="Pfam" id="PF21149">
    <property type="entry name" value="FAS_pseudo-KR"/>
    <property type="match status" value="1"/>
</dbReference>
<dbReference type="CDD" id="cd00833">
    <property type="entry name" value="PKS"/>
    <property type="match status" value="1"/>
</dbReference>
<comment type="catalytic activity">
    <reaction evidence="31">
        <text>dodecanoyl-[ACP] + malonyl-[ACP] + H(+) = 3-oxotetradecanoyl-[ACP] + holo-[ACP] + CO2</text>
        <dbReference type="Rhea" id="RHEA:41884"/>
        <dbReference type="Rhea" id="RHEA-COMP:9623"/>
        <dbReference type="Rhea" id="RHEA-COMP:9644"/>
        <dbReference type="Rhea" id="RHEA-COMP:9645"/>
        <dbReference type="Rhea" id="RHEA-COMP:9685"/>
        <dbReference type="ChEBI" id="CHEBI:15378"/>
        <dbReference type="ChEBI" id="CHEBI:16526"/>
        <dbReference type="ChEBI" id="CHEBI:64479"/>
        <dbReference type="ChEBI" id="CHEBI:65264"/>
        <dbReference type="ChEBI" id="CHEBI:78449"/>
        <dbReference type="ChEBI" id="CHEBI:78473"/>
    </reaction>
    <physiologicalReaction direction="left-to-right" evidence="31">
        <dbReference type="Rhea" id="RHEA:41885"/>
    </physiologicalReaction>
</comment>
<keyword evidence="4" id="KW-0597">Phosphoprotein</keyword>
<evidence type="ECO:0000256" key="55">
    <source>
        <dbReference type="PROSITE-ProRule" id="PRU01363"/>
    </source>
</evidence>
<evidence type="ECO:0000256" key="36">
    <source>
        <dbReference type="ARBA" id="ARBA00048051"/>
    </source>
</evidence>
<keyword evidence="14" id="KW-0511">Multifunctional enzyme</keyword>
<dbReference type="InterPro" id="IPR016039">
    <property type="entry name" value="Thiolase-like"/>
</dbReference>
<evidence type="ECO:0000256" key="14">
    <source>
        <dbReference type="ARBA" id="ARBA00023268"/>
    </source>
</evidence>
<evidence type="ECO:0000259" key="56">
    <source>
        <dbReference type="PROSITE" id="PS52004"/>
    </source>
</evidence>
<dbReference type="InterPro" id="IPR036736">
    <property type="entry name" value="ACP-like_sf"/>
</dbReference>
<comment type="catalytic activity">
    <reaction evidence="36">
        <text>hexadecanoyl-[ACP] + malonyl-[ACP] + H(+) = 3-oxooctadecanoyl-[ACP] + holo-[ACP] + CO2</text>
        <dbReference type="Rhea" id="RHEA:41916"/>
        <dbReference type="Rhea" id="RHEA-COMP:9623"/>
        <dbReference type="Rhea" id="RHEA-COMP:9652"/>
        <dbReference type="Rhea" id="RHEA-COMP:9653"/>
        <dbReference type="Rhea" id="RHEA-COMP:9685"/>
        <dbReference type="ChEBI" id="CHEBI:15378"/>
        <dbReference type="ChEBI" id="CHEBI:16526"/>
        <dbReference type="ChEBI" id="CHEBI:64479"/>
        <dbReference type="ChEBI" id="CHEBI:78449"/>
        <dbReference type="ChEBI" id="CHEBI:78483"/>
        <dbReference type="ChEBI" id="CHEBI:78487"/>
    </reaction>
    <physiologicalReaction direction="left-to-right" evidence="36">
        <dbReference type="Rhea" id="RHEA:41917"/>
    </physiologicalReaction>
</comment>
<evidence type="ECO:0000256" key="15">
    <source>
        <dbReference type="ARBA" id="ARBA00023332"/>
    </source>
</evidence>
<dbReference type="SUPFAM" id="SSF55048">
    <property type="entry name" value="Probable ACP-binding domain of malonyl-CoA ACP transacylase"/>
    <property type="match status" value="1"/>
</dbReference>
<dbReference type="GO" id="GO:0004315">
    <property type="term" value="F:3-oxoacyl-[acyl-carrier-protein] synthase activity"/>
    <property type="evidence" value="ECO:0007669"/>
    <property type="project" value="UniProtKB-EC"/>
</dbReference>
<dbReference type="InterPro" id="IPR029058">
    <property type="entry name" value="AB_hydrolase_fold"/>
</dbReference>
<comment type="catalytic activity">
    <reaction evidence="29">
        <text>tetradecanoyl-[ACP] + malonyl-[ACP] + H(+) = 3-oxohexadecanoyl-[ACP] + holo-[ACP] + CO2</text>
        <dbReference type="Rhea" id="RHEA:41900"/>
        <dbReference type="Rhea" id="RHEA-COMP:9623"/>
        <dbReference type="Rhea" id="RHEA-COMP:9648"/>
        <dbReference type="Rhea" id="RHEA-COMP:9649"/>
        <dbReference type="Rhea" id="RHEA-COMP:9685"/>
        <dbReference type="ChEBI" id="CHEBI:15378"/>
        <dbReference type="ChEBI" id="CHEBI:16526"/>
        <dbReference type="ChEBI" id="CHEBI:64479"/>
        <dbReference type="ChEBI" id="CHEBI:78449"/>
        <dbReference type="ChEBI" id="CHEBI:78477"/>
        <dbReference type="ChEBI" id="CHEBI:78478"/>
    </reaction>
    <physiologicalReaction direction="left-to-right" evidence="29">
        <dbReference type="Rhea" id="RHEA:41901"/>
    </physiologicalReaction>
</comment>
<comment type="caution">
    <text evidence="58">The sequence shown here is derived from an EMBL/GenBank/DDBJ whole genome shotgun (WGS) entry which is preliminary data.</text>
</comment>
<feature type="region of interest" description="C-terminal hotdog fold" evidence="55">
    <location>
        <begin position="869"/>
        <end position="1011"/>
    </location>
</feature>
<keyword evidence="6" id="KW-0702">S-nitrosylation</keyword>
<dbReference type="Pfam" id="PF00107">
    <property type="entry name" value="ADH_zinc_N"/>
    <property type="match status" value="1"/>
</dbReference>
<dbReference type="InterPro" id="IPR036291">
    <property type="entry name" value="NAD(P)-bd_dom_sf"/>
</dbReference>
<comment type="catalytic activity">
    <reaction evidence="27">
        <text>a (3R)-hydroxyacyl-[ACP] + NADP(+) = a 3-oxoacyl-[ACP] + NADPH + H(+)</text>
        <dbReference type="Rhea" id="RHEA:17397"/>
        <dbReference type="Rhea" id="RHEA-COMP:9916"/>
        <dbReference type="Rhea" id="RHEA-COMP:9945"/>
        <dbReference type="ChEBI" id="CHEBI:15378"/>
        <dbReference type="ChEBI" id="CHEBI:57783"/>
        <dbReference type="ChEBI" id="CHEBI:58349"/>
        <dbReference type="ChEBI" id="CHEBI:78776"/>
        <dbReference type="ChEBI" id="CHEBI:78827"/>
        <dbReference type="EC" id="1.1.1.100"/>
    </reaction>
    <physiologicalReaction direction="right-to-left" evidence="27">
        <dbReference type="Rhea" id="RHEA:17399"/>
    </physiologicalReaction>
</comment>
<evidence type="ECO:0000256" key="40">
    <source>
        <dbReference type="ARBA" id="ARBA00048506"/>
    </source>
</evidence>
<comment type="catalytic activity">
    <reaction evidence="50">
        <text>3-oxohexadecanoyl-[ACP] + NADPH + H(+) = (3R)-hydroxyhexadecanoyl-[ACP] + NADP(+)</text>
        <dbReference type="Rhea" id="RHEA:41904"/>
        <dbReference type="Rhea" id="RHEA-COMP:9649"/>
        <dbReference type="Rhea" id="RHEA-COMP:9650"/>
        <dbReference type="ChEBI" id="CHEBI:15378"/>
        <dbReference type="ChEBI" id="CHEBI:57783"/>
        <dbReference type="ChEBI" id="CHEBI:58349"/>
        <dbReference type="ChEBI" id="CHEBI:78478"/>
        <dbReference type="ChEBI" id="CHEBI:78480"/>
    </reaction>
    <physiologicalReaction direction="left-to-right" evidence="50">
        <dbReference type="Rhea" id="RHEA:41905"/>
    </physiologicalReaction>
</comment>
<evidence type="ECO:0000256" key="29">
    <source>
        <dbReference type="ARBA" id="ARBA00047451"/>
    </source>
</evidence>
<comment type="catalytic activity">
    <reaction evidence="35">
        <text>acetyl-[ACP] + malonyl-[ACP] + H(+) = 3-oxobutanoyl-[ACP] + holo-[ACP] + CO2</text>
        <dbReference type="Rhea" id="RHEA:41800"/>
        <dbReference type="Rhea" id="RHEA-COMP:9621"/>
        <dbReference type="Rhea" id="RHEA-COMP:9623"/>
        <dbReference type="Rhea" id="RHEA-COMP:9625"/>
        <dbReference type="Rhea" id="RHEA-COMP:9685"/>
        <dbReference type="ChEBI" id="CHEBI:15378"/>
        <dbReference type="ChEBI" id="CHEBI:16526"/>
        <dbReference type="ChEBI" id="CHEBI:64479"/>
        <dbReference type="ChEBI" id="CHEBI:78446"/>
        <dbReference type="ChEBI" id="CHEBI:78449"/>
        <dbReference type="ChEBI" id="CHEBI:78450"/>
    </reaction>
    <physiologicalReaction direction="left-to-right" evidence="35">
        <dbReference type="Rhea" id="RHEA:41801"/>
    </physiologicalReaction>
</comment>
<dbReference type="InterPro" id="IPR016035">
    <property type="entry name" value="Acyl_Trfase/lysoPLipase"/>
</dbReference>
<evidence type="ECO:0000256" key="5">
    <source>
        <dbReference type="ARBA" id="ARBA00022679"/>
    </source>
</evidence>
<dbReference type="SUPFAM" id="SSF50129">
    <property type="entry name" value="GroES-like"/>
    <property type="match status" value="1"/>
</dbReference>
<dbReference type="InterPro" id="IPR014030">
    <property type="entry name" value="Ketoacyl_synth_N"/>
</dbReference>
<comment type="catalytic activity">
    <reaction evidence="43">
        <text>holo-[ACP] + acetyl-CoA = acetyl-[ACP] + CoA</text>
        <dbReference type="Rhea" id="RHEA:41788"/>
        <dbReference type="Rhea" id="RHEA-COMP:9621"/>
        <dbReference type="Rhea" id="RHEA-COMP:9685"/>
        <dbReference type="ChEBI" id="CHEBI:57287"/>
        <dbReference type="ChEBI" id="CHEBI:57288"/>
        <dbReference type="ChEBI" id="CHEBI:64479"/>
        <dbReference type="ChEBI" id="CHEBI:78446"/>
        <dbReference type="EC" id="2.3.1.38"/>
    </reaction>
    <physiologicalReaction direction="left-to-right" evidence="43">
        <dbReference type="Rhea" id="RHEA:41789"/>
    </physiologicalReaction>
</comment>
<evidence type="ECO:0000256" key="32">
    <source>
        <dbReference type="ARBA" id="ARBA00047810"/>
    </source>
</evidence>
<dbReference type="PROSITE" id="PS52019">
    <property type="entry name" value="PKS_MFAS_DH"/>
    <property type="match status" value="1"/>
</dbReference>
<evidence type="ECO:0000256" key="13">
    <source>
        <dbReference type="ARBA" id="ARBA00023160"/>
    </source>
</evidence>
<organism evidence="58 59">
    <name type="scientific">Rhamnusium bicolor</name>
    <dbReference type="NCBI Taxonomy" id="1586634"/>
    <lineage>
        <taxon>Eukaryota</taxon>
        <taxon>Metazoa</taxon>
        <taxon>Ecdysozoa</taxon>
        <taxon>Arthropoda</taxon>
        <taxon>Hexapoda</taxon>
        <taxon>Insecta</taxon>
        <taxon>Pterygota</taxon>
        <taxon>Neoptera</taxon>
        <taxon>Endopterygota</taxon>
        <taxon>Coleoptera</taxon>
        <taxon>Polyphaga</taxon>
        <taxon>Cucujiformia</taxon>
        <taxon>Chrysomeloidea</taxon>
        <taxon>Cerambycidae</taxon>
        <taxon>Lepturinae</taxon>
        <taxon>Rhagiini</taxon>
        <taxon>Rhamnusium</taxon>
    </lineage>
</organism>
<evidence type="ECO:0000256" key="24">
    <source>
        <dbReference type="ARBA" id="ARBA00023442"/>
    </source>
</evidence>
<dbReference type="Pfam" id="PF00975">
    <property type="entry name" value="Thioesterase"/>
    <property type="match status" value="1"/>
</dbReference>
<comment type="catalytic activity">
    <reaction evidence="42">
        <text>a 2,3-saturated acyl-[ACP] + NADP(+) = a (2E)-enoyl-[ACP] + NADPH + H(+)</text>
        <dbReference type="Rhea" id="RHEA:22564"/>
        <dbReference type="Rhea" id="RHEA-COMP:9925"/>
        <dbReference type="Rhea" id="RHEA-COMP:9926"/>
        <dbReference type="ChEBI" id="CHEBI:15378"/>
        <dbReference type="ChEBI" id="CHEBI:57783"/>
        <dbReference type="ChEBI" id="CHEBI:58349"/>
        <dbReference type="ChEBI" id="CHEBI:78784"/>
        <dbReference type="ChEBI" id="CHEBI:78785"/>
        <dbReference type="EC" id="1.3.1.39"/>
    </reaction>
    <physiologicalReaction direction="right-to-left" evidence="42">
        <dbReference type="Rhea" id="RHEA:22566"/>
    </physiologicalReaction>
</comment>
<dbReference type="SMART" id="SM00827">
    <property type="entry name" value="PKS_AT"/>
    <property type="match status" value="1"/>
</dbReference>
<evidence type="ECO:0000256" key="46">
    <source>
        <dbReference type="ARBA" id="ARBA00049019"/>
    </source>
</evidence>
<dbReference type="InterPro" id="IPR016036">
    <property type="entry name" value="Malonyl_transacylase_ACP-bd"/>
</dbReference>
<dbReference type="PANTHER" id="PTHR43775">
    <property type="entry name" value="FATTY ACID SYNTHASE"/>
    <property type="match status" value="1"/>
</dbReference>
<dbReference type="SUPFAM" id="SSF52151">
    <property type="entry name" value="FabD/lysophospholipase-like"/>
    <property type="match status" value="1"/>
</dbReference>
<dbReference type="InterPro" id="IPR057326">
    <property type="entry name" value="KR_dom"/>
</dbReference>
<name>A0AAV8YUY3_9CUCU</name>
<dbReference type="InterPro" id="IPR032821">
    <property type="entry name" value="PKS_assoc"/>
</dbReference>
<evidence type="ECO:0000256" key="11">
    <source>
        <dbReference type="ARBA" id="ARBA00023002"/>
    </source>
</evidence>
<comment type="catalytic activity">
    <reaction evidence="23">
        <text>(3R)-hydroxybutanoyl-[ACP] = (2E)-butenoyl-[ACP] + H2O</text>
        <dbReference type="Rhea" id="RHEA:41808"/>
        <dbReference type="Rhea" id="RHEA-COMP:9626"/>
        <dbReference type="Rhea" id="RHEA-COMP:9627"/>
        <dbReference type="ChEBI" id="CHEBI:15377"/>
        <dbReference type="ChEBI" id="CHEBI:78451"/>
        <dbReference type="ChEBI" id="CHEBI:78453"/>
    </reaction>
    <physiologicalReaction direction="left-to-right" evidence="23">
        <dbReference type="Rhea" id="RHEA:41809"/>
    </physiologicalReaction>
</comment>
<dbReference type="InterPro" id="IPR049552">
    <property type="entry name" value="PKS_DH_N"/>
</dbReference>
<comment type="catalytic activity">
    <reaction evidence="26">
        <text>hexanoyl-[ACP] + malonyl-[ACP] + H(+) = 3-oxooctanoyl-[ACP] + holo-[ACP] + CO2</text>
        <dbReference type="Rhea" id="RHEA:41836"/>
        <dbReference type="Rhea" id="RHEA-COMP:9623"/>
        <dbReference type="Rhea" id="RHEA-COMP:9632"/>
        <dbReference type="Rhea" id="RHEA-COMP:9633"/>
        <dbReference type="Rhea" id="RHEA-COMP:9685"/>
        <dbReference type="ChEBI" id="CHEBI:15378"/>
        <dbReference type="ChEBI" id="CHEBI:16526"/>
        <dbReference type="ChEBI" id="CHEBI:64479"/>
        <dbReference type="ChEBI" id="CHEBI:78449"/>
        <dbReference type="ChEBI" id="CHEBI:78459"/>
        <dbReference type="ChEBI" id="CHEBI:78460"/>
    </reaction>
    <physiologicalReaction direction="left-to-right" evidence="26">
        <dbReference type="Rhea" id="RHEA:41837"/>
    </physiologicalReaction>
</comment>
<evidence type="ECO:0000256" key="34">
    <source>
        <dbReference type="ARBA" id="ARBA00047953"/>
    </source>
</evidence>
<dbReference type="GO" id="GO:0141148">
    <property type="term" value="F:enoyl-[acyl-carrier-protein] reductase (NADPH) activity"/>
    <property type="evidence" value="ECO:0007669"/>
    <property type="project" value="UniProtKB-EC"/>
</dbReference>
<dbReference type="InterPro" id="IPR050091">
    <property type="entry name" value="PKS_NRPS_Biosynth_Enz"/>
</dbReference>
<feature type="region of interest" description="N-terminal hotdog fold" evidence="55">
    <location>
        <begin position="732"/>
        <end position="854"/>
    </location>
</feature>
<dbReference type="Gene3D" id="3.40.50.720">
    <property type="entry name" value="NAD(P)-binding Rossmann-like Domain"/>
    <property type="match status" value="1"/>
</dbReference>
<keyword evidence="13" id="KW-0275">Fatty acid biosynthesis</keyword>
<dbReference type="InterPro" id="IPR014043">
    <property type="entry name" value="Acyl_transferase_dom"/>
</dbReference>
<feature type="domain" description="PKS/mFAS DH" evidence="57">
    <location>
        <begin position="732"/>
        <end position="1011"/>
    </location>
</feature>
<dbReference type="SUPFAM" id="SSF51735">
    <property type="entry name" value="NAD(P)-binding Rossmann-fold domains"/>
    <property type="match status" value="2"/>
</dbReference>
<evidence type="ECO:0000256" key="20">
    <source>
        <dbReference type="ARBA" id="ARBA00023398"/>
    </source>
</evidence>
<evidence type="ECO:0000256" key="31">
    <source>
        <dbReference type="ARBA" id="ARBA00047578"/>
    </source>
</evidence>
<sequence>MHPNDRIVISGIAGRYPECQNVEEFKEALLNGIDMITVDGRRYPPVVDKFDASFFGIHPKQADYMDPRQRILNEAIYESMIDAGYNPQELRGTRTGVYVGLGAFTNMEELREHTTDGYTNIGVCLALAANRASYCFDFKGPSYSVDTACSSSIYAFVNAVNDMRNGTTDNAVVCGAQINFHPHETSEFNKLNMLAEDGKCKVFSTLRDGYVRSEAIVSILLQRESHSRRIYAHVLGAKTNADGYKVDGITYPSTTMQLQLMQEIYSEAGISPDDVAYVEAHGTGTPIVTKNLPWNGGIVALNSFGFGGANAHIVLKSNSKGKTKTYNRPKHRLIHVSGRTEEAVHHFLEGVEKNQDDPEFLSLVDEIHKMNIEGHNFRGYIKDRPIWFIYSGMGSQWVGVGRDLMKIDIFRNTIKRCAAALKPYNIDLEDILTNTSPTTFDDIINSFVAIGAVEIALTDVLYSLGIKPDGIAGHSLGEVGCSYADGQITVEQATLLAFARGYASTNVKLPPGLMAAVGLSKEECQKLLPNDIFIACHNGTNSVTITGPADSVKVFVEKLTLQGIFAKLVNSSGIAYHSKYMMDAGPLLYDFVKNVLKNPKPRSSKWISTSVPENKRNETWATYNCAEYHRNNFCNPVLFNQVYQHIPENAIVLEVAPHGLLQAILKRELGPNTTSIPLVNRASNDNEEFFLSSIGKIFLAGGQPNLTNLYDGVSFPVSRGTQMLSPLVKWDHSVTWFVPYWTNKDYFGEIITVNLCDEKYSYLAGHNIDGRVLMPATGYLELVWRVLAHMNLKSIDSLPVIIENVKFKRATVLPADEDVKFLINIMKQSGNFEIFEGGSVVATGIIWSPKDVTNEFSNPECPIIPKDNYLRFKAEDLYKECHLRRYMYNGVFQGITECDVYGVQGKIQWKEEFTSFLDAMLHLNIIANTYRDLQLPTSIEKLIIDPIEHLKQVSRKTELFIFYNQNLNVVKSGAVEIIGLESSKAPRRQQVQESPILETYEFTPFETSAKHKIDLDRAFQIAIQIVLQNYTGLIKRPKLCEISQDNEDKLFCRIKEILNNQVMSDVEYDKYNSNNKNSSYDLIVIAEEQLDEVNIDSIPSFLNENGFVLYVGDISKIGKAGLQTVYQAVTNDNSIYLLRSIYKFPKKYAVVNVRNTDFEWLKKIKELVENKDVNVIYLFSQGEELSGIIGLVKCLLAEPNETEFRSIFIQDENAEIFSVDDEFYHDQLTKNLTFNVLKNGRWGCFVHLPLKPLENNEATDALTTILTTGDLSTLMSYQKFFRSDPNSELVYVFYSALNFKDVMTATGKLQSLQAKEPSAPEIIIGFEYSGITASGKRVMGLLKNEGISLQVQTDPAFTWEVPDRWSLEEAATIPCVYATCYYAMIVRGQMQPGESILIHAGSGGIGLAAISIALSMGCIVYTTVGSQEKRDYLKKLFPQLKDENIGHSRNSSFKKMVMQNTNGRGVDLVLNSLSAELFQESLKCIAIRGRFIEIGKVDFFNGTPIDSKMFLKNCSFHGVLLDDLIENYSIDKETIKHLLAEGIKNGVVRPLTRTIFDDTEVENAFRYLSSGKHKGKVLIQIRREDPALLKSPVRTISAIPKMFFCPKKSYVLIGGLGGVFNMALVLNDALIENQTNDMYEAVFKSKIISGQNMDTVVRKNCPELDHFVVFSSAACGRGNSGQSNYGMANSALERLCEKRKSEYLPGLAVQWGPIGDVGALVKVGIQDKSWQENEPCPMFSSGYGPDLVVDVLWYELVDKTITLSQLGLDSLMVAEIKQTLYRNYQLELSTDEIRDLSFNILLEMGKCDKDSPSVSLSNGVTENTAETMNAIISKETIVELNHNENSDRIVFLIHSIEGQVAILRMIARQLKAIAYGLQCTKDADYDNLQDYASYFIKQIKNIQPTGPYFLCGYSYGGALALEMGLQLEQNGENVNIVSIDGSPVYVKNTLEDGFTRYGKSVDKSKAAILRHFTSAFNKLNPERVDELLQNTVGWEKQLQVICDLISKETGLDAADIAVSADRFYKRCQAGYYYEPKSILKAKLLLIRREDNQFMLSEDYDLQKICKQKVEVLKLKGDHRTILVGENTKTISEKINEILVM</sequence>
<keyword evidence="3" id="KW-0444">Lipid biosynthesis</keyword>
<comment type="catalytic activity">
    <reaction evidence="41">
        <text>3-oxohexanoyl-[ACP] + NADPH + H(+) = (3R)-hydroxyhexanoyl-[ACP] + NADP(+)</text>
        <dbReference type="Rhea" id="RHEA:41824"/>
        <dbReference type="Rhea" id="RHEA-COMP:9629"/>
        <dbReference type="Rhea" id="RHEA-COMP:9630"/>
        <dbReference type="ChEBI" id="CHEBI:15378"/>
        <dbReference type="ChEBI" id="CHEBI:57783"/>
        <dbReference type="ChEBI" id="CHEBI:58349"/>
        <dbReference type="ChEBI" id="CHEBI:78456"/>
        <dbReference type="ChEBI" id="CHEBI:78457"/>
    </reaction>
    <physiologicalReaction direction="left-to-right" evidence="41">
        <dbReference type="Rhea" id="RHEA:41825"/>
    </physiologicalReaction>
</comment>
<comment type="catalytic activity">
    <reaction evidence="40">
        <text>a fatty acyl-[ACP] + malonyl-[ACP] + H(+) = a 3-oxoacyl-[ACP] + holo-[ACP] + CO2</text>
        <dbReference type="Rhea" id="RHEA:22836"/>
        <dbReference type="Rhea" id="RHEA-COMP:9623"/>
        <dbReference type="Rhea" id="RHEA-COMP:9685"/>
        <dbReference type="Rhea" id="RHEA-COMP:9916"/>
        <dbReference type="Rhea" id="RHEA-COMP:14125"/>
        <dbReference type="ChEBI" id="CHEBI:15378"/>
        <dbReference type="ChEBI" id="CHEBI:16526"/>
        <dbReference type="ChEBI" id="CHEBI:64479"/>
        <dbReference type="ChEBI" id="CHEBI:78449"/>
        <dbReference type="ChEBI" id="CHEBI:78776"/>
        <dbReference type="ChEBI" id="CHEBI:138651"/>
        <dbReference type="EC" id="2.3.1.41"/>
    </reaction>
    <physiologicalReaction direction="left-to-right" evidence="40">
        <dbReference type="Rhea" id="RHEA:22837"/>
    </physiologicalReaction>
</comment>
<evidence type="ECO:0000256" key="37">
    <source>
        <dbReference type="ARBA" id="ARBA00048281"/>
    </source>
</evidence>
<evidence type="ECO:0000256" key="48">
    <source>
        <dbReference type="ARBA" id="ARBA00049171"/>
    </source>
</evidence>
<evidence type="ECO:0000256" key="8">
    <source>
        <dbReference type="ARBA" id="ARBA00022857"/>
    </source>
</evidence>
<comment type="catalytic activity">
    <reaction evidence="32">
        <text>(2E)-hexadecenoyl-[ACP] + NADPH + H(+) = hexadecanoyl-[ACP] + NADP(+)</text>
        <dbReference type="Rhea" id="RHEA:41912"/>
        <dbReference type="Rhea" id="RHEA-COMP:9651"/>
        <dbReference type="Rhea" id="RHEA-COMP:9652"/>
        <dbReference type="ChEBI" id="CHEBI:15378"/>
        <dbReference type="ChEBI" id="CHEBI:57783"/>
        <dbReference type="ChEBI" id="CHEBI:58349"/>
        <dbReference type="ChEBI" id="CHEBI:78481"/>
        <dbReference type="ChEBI" id="CHEBI:78483"/>
    </reaction>
    <physiologicalReaction direction="left-to-right" evidence="32">
        <dbReference type="Rhea" id="RHEA:41913"/>
    </physiologicalReaction>
</comment>
<evidence type="ECO:0000256" key="3">
    <source>
        <dbReference type="ARBA" id="ARBA00022516"/>
    </source>
</evidence>
<dbReference type="PROSITE" id="PS52004">
    <property type="entry name" value="KS3_2"/>
    <property type="match status" value="1"/>
</dbReference>
<keyword evidence="11" id="KW-0560">Oxidoreductase</keyword>
<dbReference type="InterPro" id="IPR042104">
    <property type="entry name" value="PKS_dehydratase_sf"/>
</dbReference>
<evidence type="ECO:0000256" key="27">
    <source>
        <dbReference type="ARBA" id="ARBA00047400"/>
    </source>
</evidence>
<comment type="catalytic activity">
    <reaction evidence="54">
        <text>octanoyl-[ACP] + malonyl-[ACP] + H(+) = 3-oxodecanoyl-[ACP] + holo-[ACP] + CO2</text>
        <dbReference type="Rhea" id="RHEA:41852"/>
        <dbReference type="Rhea" id="RHEA-COMP:9623"/>
        <dbReference type="Rhea" id="RHEA-COMP:9636"/>
        <dbReference type="Rhea" id="RHEA-COMP:9637"/>
        <dbReference type="Rhea" id="RHEA-COMP:9685"/>
        <dbReference type="ChEBI" id="CHEBI:15378"/>
        <dbReference type="ChEBI" id="CHEBI:16526"/>
        <dbReference type="ChEBI" id="CHEBI:64479"/>
        <dbReference type="ChEBI" id="CHEBI:78449"/>
        <dbReference type="ChEBI" id="CHEBI:78463"/>
        <dbReference type="ChEBI" id="CHEBI:78464"/>
    </reaction>
    <physiologicalReaction direction="left-to-right" evidence="54">
        <dbReference type="Rhea" id="RHEA:41853"/>
    </physiologicalReaction>
</comment>
<evidence type="ECO:0000256" key="44">
    <source>
        <dbReference type="ARBA" id="ARBA00048704"/>
    </source>
</evidence>
<keyword evidence="7" id="KW-0276">Fatty acid metabolism</keyword>
<dbReference type="GO" id="GO:0004312">
    <property type="term" value="F:fatty acid synthase activity"/>
    <property type="evidence" value="ECO:0007669"/>
    <property type="project" value="TreeGrafter"/>
</dbReference>
<dbReference type="Gene3D" id="3.10.129.110">
    <property type="entry name" value="Polyketide synthase dehydratase"/>
    <property type="match status" value="1"/>
</dbReference>
<dbReference type="SMART" id="SM00829">
    <property type="entry name" value="PKS_ER"/>
    <property type="match status" value="1"/>
</dbReference>
<comment type="catalytic activity">
    <reaction evidence="30">
        <text>(2E)-butenoyl-[ACP] + NADPH + H(+) = butanoyl-[ACP] + NADP(+)</text>
        <dbReference type="Rhea" id="RHEA:41812"/>
        <dbReference type="Rhea" id="RHEA-COMP:9627"/>
        <dbReference type="Rhea" id="RHEA-COMP:9628"/>
        <dbReference type="ChEBI" id="CHEBI:15378"/>
        <dbReference type="ChEBI" id="CHEBI:57783"/>
        <dbReference type="ChEBI" id="CHEBI:58349"/>
        <dbReference type="ChEBI" id="CHEBI:78453"/>
        <dbReference type="ChEBI" id="CHEBI:78454"/>
    </reaction>
    <physiologicalReaction direction="left-to-right" evidence="30">
        <dbReference type="Rhea" id="RHEA:41813"/>
    </physiologicalReaction>
</comment>
<dbReference type="Pfam" id="PF16197">
    <property type="entry name" value="KAsynt_C_assoc"/>
    <property type="match status" value="1"/>
</dbReference>
<evidence type="ECO:0000256" key="23">
    <source>
        <dbReference type="ARBA" id="ARBA00023402"/>
    </source>
</evidence>
<dbReference type="SMART" id="SM00822">
    <property type="entry name" value="PKS_KR"/>
    <property type="match status" value="1"/>
</dbReference>
<evidence type="ECO:0000256" key="2">
    <source>
        <dbReference type="ARBA" id="ARBA00022450"/>
    </source>
</evidence>
<evidence type="ECO:0000256" key="21">
    <source>
        <dbReference type="ARBA" id="ARBA00023399"/>
    </source>
</evidence>
<evidence type="ECO:0000256" key="7">
    <source>
        <dbReference type="ARBA" id="ARBA00022832"/>
    </source>
</evidence>
<comment type="catalytic activity">
    <reaction evidence="19">
        <text>a (3R)-hydroxyacyl-[ACP] = a (2E)-enoyl-[ACP] + H2O</text>
        <dbReference type="Rhea" id="RHEA:13097"/>
        <dbReference type="Rhea" id="RHEA-COMP:9925"/>
        <dbReference type="Rhea" id="RHEA-COMP:9945"/>
        <dbReference type="ChEBI" id="CHEBI:15377"/>
        <dbReference type="ChEBI" id="CHEBI:78784"/>
        <dbReference type="ChEBI" id="CHEBI:78827"/>
        <dbReference type="EC" id="4.2.1.59"/>
    </reaction>
    <physiologicalReaction direction="left-to-right" evidence="19">
        <dbReference type="Rhea" id="RHEA:13098"/>
    </physiologicalReaction>
</comment>
<keyword evidence="8" id="KW-0521">NADP</keyword>
<comment type="catalytic activity">
    <reaction evidence="17">
        <text>(3R)-hydroxyhexanoyl-[ACP] = (2E)-hexenoyl-[ACP] + H2O</text>
        <dbReference type="Rhea" id="RHEA:41828"/>
        <dbReference type="Rhea" id="RHEA-COMP:9630"/>
        <dbReference type="Rhea" id="RHEA-COMP:9631"/>
        <dbReference type="ChEBI" id="CHEBI:15377"/>
        <dbReference type="ChEBI" id="CHEBI:78457"/>
        <dbReference type="ChEBI" id="CHEBI:78458"/>
    </reaction>
    <physiologicalReaction direction="left-to-right" evidence="17">
        <dbReference type="Rhea" id="RHEA:41829"/>
    </physiologicalReaction>
</comment>
<evidence type="ECO:0000256" key="22">
    <source>
        <dbReference type="ARBA" id="ARBA00023401"/>
    </source>
</evidence>
<evidence type="ECO:0000256" key="6">
    <source>
        <dbReference type="ARBA" id="ARBA00022799"/>
    </source>
</evidence>
<keyword evidence="9" id="KW-0663">Pyridoxal phosphate</keyword>
<reference evidence="58" key="1">
    <citation type="journal article" date="2023" name="Insect Mol. Biol.">
        <title>Genome sequencing provides insights into the evolution of gene families encoding plant cell wall-degrading enzymes in longhorned beetles.</title>
        <authorList>
            <person name="Shin N.R."/>
            <person name="Okamura Y."/>
            <person name="Kirsch R."/>
            <person name="Pauchet Y."/>
        </authorList>
    </citation>
    <scope>NUCLEOTIDE SEQUENCE</scope>
    <source>
        <strain evidence="58">RBIC_L_NR</strain>
    </source>
</reference>
<evidence type="ECO:0000256" key="17">
    <source>
        <dbReference type="ARBA" id="ARBA00023373"/>
    </source>
</evidence>
<dbReference type="InterPro" id="IPR020841">
    <property type="entry name" value="PKS_Beta-ketoAc_synthase_dom"/>
</dbReference>
<comment type="catalytic activity">
    <reaction evidence="38">
        <text>tetradecanoyl-[ACP] + H2O = tetradecanoate + holo-[ACP] + H(+)</text>
        <dbReference type="Rhea" id="RHEA:30123"/>
        <dbReference type="Rhea" id="RHEA-COMP:9648"/>
        <dbReference type="Rhea" id="RHEA-COMP:9685"/>
        <dbReference type="ChEBI" id="CHEBI:15377"/>
        <dbReference type="ChEBI" id="CHEBI:15378"/>
        <dbReference type="ChEBI" id="CHEBI:30807"/>
        <dbReference type="ChEBI" id="CHEBI:64479"/>
        <dbReference type="ChEBI" id="CHEBI:78477"/>
        <dbReference type="EC" id="3.1.2.14"/>
    </reaction>
    <physiologicalReaction direction="left-to-right" evidence="38">
        <dbReference type="Rhea" id="RHEA:30124"/>
    </physiologicalReaction>
</comment>
<comment type="catalytic activity">
    <reaction evidence="25">
        <text>3-oxooctadecanoyl-[ACP] + NADPH + H(+) = (3R)-hydroxyoctadecanoyl-[ACP] + NADP(+)</text>
        <dbReference type="Rhea" id="RHEA:41920"/>
        <dbReference type="Rhea" id="RHEA-COMP:9653"/>
        <dbReference type="Rhea" id="RHEA-COMP:9654"/>
        <dbReference type="ChEBI" id="CHEBI:15378"/>
        <dbReference type="ChEBI" id="CHEBI:57783"/>
        <dbReference type="ChEBI" id="CHEBI:58349"/>
        <dbReference type="ChEBI" id="CHEBI:78487"/>
        <dbReference type="ChEBI" id="CHEBI:78488"/>
    </reaction>
    <physiologicalReaction direction="left-to-right" evidence="25">
        <dbReference type="Rhea" id="RHEA:41921"/>
    </physiologicalReaction>
</comment>
<dbReference type="GO" id="GO:0004316">
    <property type="term" value="F:3-oxoacyl-[acyl-carrier-protein] reductase (NADPH) activity"/>
    <property type="evidence" value="ECO:0007669"/>
    <property type="project" value="UniProtKB-EC"/>
</dbReference>
<comment type="catalytic activity">
    <reaction evidence="22">
        <text>(3R)-hydroxyhexadecanoyl-[ACP] = (2E)-hexadecenoyl-[ACP] + H2O</text>
        <dbReference type="Rhea" id="RHEA:41908"/>
        <dbReference type="Rhea" id="RHEA-COMP:9650"/>
        <dbReference type="Rhea" id="RHEA-COMP:9651"/>
        <dbReference type="ChEBI" id="CHEBI:15377"/>
        <dbReference type="ChEBI" id="CHEBI:78480"/>
        <dbReference type="ChEBI" id="CHEBI:78481"/>
    </reaction>
    <physiologicalReaction direction="left-to-right" evidence="22">
        <dbReference type="Rhea" id="RHEA:41909"/>
    </physiologicalReaction>
</comment>
<dbReference type="Gene3D" id="3.90.180.10">
    <property type="entry name" value="Medium-chain alcohol dehydrogenases, catalytic domain"/>
    <property type="match status" value="1"/>
</dbReference>
<keyword evidence="10" id="KW-0007">Acetylation</keyword>
<evidence type="ECO:0000256" key="53">
    <source>
        <dbReference type="ARBA" id="ARBA00049521"/>
    </source>
</evidence>
<dbReference type="Pfam" id="PF00698">
    <property type="entry name" value="Acyl_transf_1"/>
    <property type="match status" value="1"/>
</dbReference>
<comment type="catalytic activity">
    <reaction evidence="39">
        <text>(2E)-octenoyl-[ACP] + NADPH + H(+) = octanoyl-[ACP] + NADP(+)</text>
        <dbReference type="Rhea" id="RHEA:41848"/>
        <dbReference type="Rhea" id="RHEA-COMP:9635"/>
        <dbReference type="Rhea" id="RHEA-COMP:9636"/>
        <dbReference type="ChEBI" id="CHEBI:15378"/>
        <dbReference type="ChEBI" id="CHEBI:57783"/>
        <dbReference type="ChEBI" id="CHEBI:58349"/>
        <dbReference type="ChEBI" id="CHEBI:78462"/>
        <dbReference type="ChEBI" id="CHEBI:78463"/>
    </reaction>
    <physiologicalReaction direction="left-to-right" evidence="39">
        <dbReference type="Rhea" id="RHEA:41849"/>
    </physiologicalReaction>
</comment>
<feature type="active site" description="Proton donor; for dehydratase activity" evidence="55">
    <location>
        <position position="918"/>
    </location>
</feature>
<evidence type="ECO:0000256" key="47">
    <source>
        <dbReference type="ARBA" id="ARBA00049109"/>
    </source>
</evidence>
<comment type="catalytic activity">
    <reaction evidence="49">
        <text>3-oxododecanoyl-[ACP] + NADPH + H(+) = (3R)-hydroxydodecanoyl-[ACP] + NADP(+)</text>
        <dbReference type="Rhea" id="RHEA:41872"/>
        <dbReference type="Rhea" id="RHEA-COMP:9641"/>
        <dbReference type="Rhea" id="RHEA-COMP:9642"/>
        <dbReference type="ChEBI" id="CHEBI:15378"/>
        <dbReference type="ChEBI" id="CHEBI:57783"/>
        <dbReference type="ChEBI" id="CHEBI:58349"/>
        <dbReference type="ChEBI" id="CHEBI:78469"/>
        <dbReference type="ChEBI" id="CHEBI:78470"/>
    </reaction>
    <physiologicalReaction direction="left-to-right" evidence="49">
        <dbReference type="Rhea" id="RHEA:41873"/>
    </physiologicalReaction>
</comment>
<evidence type="ECO:0000256" key="45">
    <source>
        <dbReference type="ARBA" id="ARBA00048935"/>
    </source>
</evidence>
<evidence type="ECO:0000256" key="39">
    <source>
        <dbReference type="ARBA" id="ARBA00048420"/>
    </source>
</evidence>
<gene>
    <name evidence="58" type="ORF">NQ314_007075</name>
</gene>
<proteinExistence type="predicted"/>
<evidence type="ECO:0000256" key="51">
    <source>
        <dbReference type="ARBA" id="ARBA00049422"/>
    </source>
</evidence>